<protein>
    <recommendedName>
        <fullName evidence="5">Transport permease protein</fullName>
    </recommendedName>
</protein>
<keyword evidence="8" id="KW-1185">Reference proteome</keyword>
<dbReference type="InterPro" id="IPR013525">
    <property type="entry name" value="ABC2_TM"/>
</dbReference>
<evidence type="ECO:0000256" key="1">
    <source>
        <dbReference type="ARBA" id="ARBA00004141"/>
    </source>
</evidence>
<dbReference type="Proteomes" id="UP001301152">
    <property type="component" value="Unassembled WGS sequence"/>
</dbReference>
<keyword evidence="3 5" id="KW-1133">Transmembrane helix</keyword>
<feature type="transmembrane region" description="Helical" evidence="5">
    <location>
        <begin position="168"/>
        <end position="186"/>
    </location>
</feature>
<dbReference type="InterPro" id="IPR000412">
    <property type="entry name" value="ABC_2_transport"/>
</dbReference>
<evidence type="ECO:0000259" key="6">
    <source>
        <dbReference type="PROSITE" id="PS51012"/>
    </source>
</evidence>
<reference evidence="7 8" key="1">
    <citation type="submission" date="2022-11" db="EMBL/GenBank/DDBJ databases">
        <title>Genome sequencing of Acetobacter type strain.</title>
        <authorList>
            <person name="Heo J."/>
            <person name="Lee D."/>
            <person name="Han B.-H."/>
            <person name="Hong S.-B."/>
            <person name="Kwon S.-W."/>
        </authorList>
    </citation>
    <scope>NUCLEOTIDE SEQUENCE [LARGE SCALE GENOMIC DNA]</scope>
    <source>
        <strain evidence="7 8">KACC 21253</strain>
    </source>
</reference>
<comment type="similarity">
    <text evidence="5">Belongs to the ABC-2 integral membrane protein family.</text>
</comment>
<dbReference type="InterPro" id="IPR051784">
    <property type="entry name" value="Nod_factor_ABC_transporter"/>
</dbReference>
<keyword evidence="5" id="KW-1003">Cell membrane</keyword>
<evidence type="ECO:0000313" key="7">
    <source>
        <dbReference type="EMBL" id="MCX2563707.1"/>
    </source>
</evidence>
<organism evidence="7 8">
    <name type="scientific">Acetobacter thailandicus</name>
    <dbReference type="NCBI Taxonomy" id="1502842"/>
    <lineage>
        <taxon>Bacteria</taxon>
        <taxon>Pseudomonadati</taxon>
        <taxon>Pseudomonadota</taxon>
        <taxon>Alphaproteobacteria</taxon>
        <taxon>Acetobacterales</taxon>
        <taxon>Acetobacteraceae</taxon>
        <taxon>Acetobacter</taxon>
    </lineage>
</organism>
<dbReference type="PROSITE" id="PS51012">
    <property type="entry name" value="ABC_TM2"/>
    <property type="match status" value="1"/>
</dbReference>
<dbReference type="PANTHER" id="PTHR43229">
    <property type="entry name" value="NODULATION PROTEIN J"/>
    <property type="match status" value="1"/>
</dbReference>
<evidence type="ECO:0000256" key="3">
    <source>
        <dbReference type="ARBA" id="ARBA00022989"/>
    </source>
</evidence>
<gene>
    <name evidence="7" type="ORF">OQ497_07035</name>
</gene>
<dbReference type="EMBL" id="JAPIUZ010000003">
    <property type="protein sequence ID" value="MCX2563707.1"/>
    <property type="molecule type" value="Genomic_DNA"/>
</dbReference>
<dbReference type="InterPro" id="IPR047817">
    <property type="entry name" value="ABC2_TM_bact-type"/>
</dbReference>
<proteinExistence type="inferred from homology"/>
<dbReference type="RefSeq" id="WP_265792890.1">
    <property type="nucleotide sequence ID" value="NZ_JAPIUZ010000003.1"/>
</dbReference>
<evidence type="ECO:0000313" key="8">
    <source>
        <dbReference type="Proteomes" id="UP001301152"/>
    </source>
</evidence>
<keyword evidence="5" id="KW-0813">Transport</keyword>
<feature type="transmembrane region" description="Helical" evidence="5">
    <location>
        <begin position="99"/>
        <end position="126"/>
    </location>
</feature>
<accession>A0ABT3QEJ1</accession>
<name>A0ABT3QEJ1_9PROT</name>
<evidence type="ECO:0000256" key="5">
    <source>
        <dbReference type="RuleBase" id="RU361157"/>
    </source>
</evidence>
<feature type="transmembrane region" description="Helical" evidence="5">
    <location>
        <begin position="132"/>
        <end position="156"/>
    </location>
</feature>
<dbReference type="PRINTS" id="PR00164">
    <property type="entry name" value="ABC2TRNSPORT"/>
</dbReference>
<evidence type="ECO:0000256" key="4">
    <source>
        <dbReference type="ARBA" id="ARBA00023136"/>
    </source>
</evidence>
<dbReference type="Pfam" id="PF01061">
    <property type="entry name" value="ABC2_membrane"/>
    <property type="match status" value="1"/>
</dbReference>
<feature type="transmembrane region" description="Helical" evidence="5">
    <location>
        <begin position="222"/>
        <end position="243"/>
    </location>
</feature>
<comment type="caution">
    <text evidence="7">The sequence shown here is derived from an EMBL/GenBank/DDBJ whole genome shotgun (WGS) entry which is preliminary data.</text>
</comment>
<feature type="transmembrane region" description="Helical" evidence="5">
    <location>
        <begin position="21"/>
        <end position="40"/>
    </location>
</feature>
<keyword evidence="2 5" id="KW-0812">Transmembrane</keyword>
<feature type="domain" description="ABC transmembrane type-2" evidence="6">
    <location>
        <begin position="20"/>
        <end position="246"/>
    </location>
</feature>
<comment type="subcellular location">
    <subcellularLocation>
        <location evidence="5">Cell inner membrane</location>
        <topology evidence="5">Multi-pass membrane protein</topology>
    </subcellularLocation>
    <subcellularLocation>
        <location evidence="1">Membrane</location>
        <topology evidence="1">Multi-pass membrane protein</topology>
    </subcellularLocation>
</comment>
<feature type="transmembrane region" description="Helical" evidence="5">
    <location>
        <begin position="52"/>
        <end position="78"/>
    </location>
</feature>
<evidence type="ECO:0000256" key="2">
    <source>
        <dbReference type="ARBA" id="ARBA00022692"/>
    </source>
</evidence>
<dbReference type="PIRSF" id="PIRSF006648">
    <property type="entry name" value="DrrB"/>
    <property type="match status" value="1"/>
</dbReference>
<keyword evidence="4 5" id="KW-0472">Membrane</keyword>
<dbReference type="PANTHER" id="PTHR43229:SF2">
    <property type="entry name" value="NODULATION PROTEIN J"/>
    <property type="match status" value="1"/>
</dbReference>
<sequence>MDLIYCLWRRQVMAYLRAPGRVFSALAQPFLFLVALGLGFSPIYQQAGRGDYFAFLVPGVLGSCILFNTVFAGNDLLWDRQFGFIKETMVAPASRTCILFGRALGVTTVALIQAVLVGVVCSVAGLHKVPAGGVLIAFGFAVLIAIFFSFIGSILGSILKDTQSFGQIVNFVATPLFYLSGAVFPLEGQKLLVVTLTSLNPLSYGIDGMRGALGGQYYYDPLMSVFILIVVNIVAAFAATFAFSRVRPD</sequence>